<dbReference type="InterPro" id="IPR036147">
    <property type="entry name" value="Anti-sigma_E_RseA_N_sf"/>
</dbReference>
<dbReference type="Gene3D" id="1.10.10.880">
    <property type="entry name" value="Anti sigma-E protein RseA, N-terminal domain"/>
    <property type="match status" value="1"/>
</dbReference>
<keyword evidence="1" id="KW-0812">Transmembrane</keyword>
<dbReference type="AlphaFoldDB" id="A0A318JH85"/>
<evidence type="ECO:0000313" key="3">
    <source>
        <dbReference type="EMBL" id="PXX47145.1"/>
    </source>
</evidence>
<keyword evidence="1" id="KW-0472">Membrane</keyword>
<sequence>MADGEMSDAQLDSLLASLNEAESKDAWEIYHQIGDVLRSEELAITFSADFSQRFAEKLDAEPVILAPAALRKNNGQNAQDKQGKQKFLRTYAAVASTAAAAVFAFIMIPQLQSVQTVPDTASKASSSGNVQLANHTENAGMNTLAVNEPVKQVAQATQGNDKKPVEIDMLRDPRIDSYLMAHQRFSPAINNGAQYVTHANAVSTASEK</sequence>
<evidence type="ECO:0000259" key="2">
    <source>
        <dbReference type="Pfam" id="PF03872"/>
    </source>
</evidence>
<accession>A0A318JH85</accession>
<gene>
    <name evidence="3" type="ORF">DFR42_101721</name>
</gene>
<name>A0A318JH85_9BURK</name>
<evidence type="ECO:0000313" key="4">
    <source>
        <dbReference type="Proteomes" id="UP000247792"/>
    </source>
</evidence>
<protein>
    <submittedName>
        <fullName evidence="3">RseA-like anti sigma(E) protein</fullName>
    </submittedName>
</protein>
<dbReference type="EMBL" id="QJKB01000001">
    <property type="protein sequence ID" value="PXX47145.1"/>
    <property type="molecule type" value="Genomic_DNA"/>
</dbReference>
<dbReference type="InterPro" id="IPR052383">
    <property type="entry name" value="Anti-sigma-E_RseA-like"/>
</dbReference>
<proteinExistence type="predicted"/>
<dbReference type="PANTHER" id="PTHR38104">
    <property type="match status" value="1"/>
</dbReference>
<dbReference type="Pfam" id="PF03872">
    <property type="entry name" value="RseA_N"/>
    <property type="match status" value="1"/>
</dbReference>
<feature type="domain" description="Anti sigma-E protein RseA N-terminal" evidence="2">
    <location>
        <begin position="2"/>
        <end position="72"/>
    </location>
</feature>
<evidence type="ECO:0000256" key="1">
    <source>
        <dbReference type="SAM" id="Phobius"/>
    </source>
</evidence>
<dbReference type="GO" id="GO:0016989">
    <property type="term" value="F:sigma factor antagonist activity"/>
    <property type="evidence" value="ECO:0007669"/>
    <property type="project" value="InterPro"/>
</dbReference>
<dbReference type="SUPFAM" id="SSF89069">
    <property type="entry name" value="N-terminal, cytoplasmic domain of anti-sigmaE factor RseA"/>
    <property type="match status" value="1"/>
</dbReference>
<comment type="caution">
    <text evidence="3">The sequence shown here is derived from an EMBL/GenBank/DDBJ whole genome shotgun (WGS) entry which is preliminary data.</text>
</comment>
<dbReference type="Proteomes" id="UP000247792">
    <property type="component" value="Unassembled WGS sequence"/>
</dbReference>
<feature type="transmembrane region" description="Helical" evidence="1">
    <location>
        <begin position="90"/>
        <end position="108"/>
    </location>
</feature>
<dbReference type="PANTHER" id="PTHR38104:SF1">
    <property type="entry name" value="ANTI-SIGMA-E FACTOR RSEA"/>
    <property type="match status" value="1"/>
</dbReference>
<keyword evidence="1" id="KW-1133">Transmembrane helix</keyword>
<organism evidence="3 4">
    <name type="scientific">Undibacterium pigrum</name>
    <dbReference type="NCBI Taxonomy" id="401470"/>
    <lineage>
        <taxon>Bacteria</taxon>
        <taxon>Pseudomonadati</taxon>
        <taxon>Pseudomonadota</taxon>
        <taxon>Betaproteobacteria</taxon>
        <taxon>Burkholderiales</taxon>
        <taxon>Oxalobacteraceae</taxon>
        <taxon>Undibacterium</taxon>
    </lineage>
</organism>
<dbReference type="InterPro" id="IPR005572">
    <property type="entry name" value="Anti-sigma_E_RseA_N"/>
</dbReference>
<dbReference type="CDD" id="cd16328">
    <property type="entry name" value="RseA_N"/>
    <property type="match status" value="1"/>
</dbReference>
<keyword evidence="4" id="KW-1185">Reference proteome</keyword>
<reference evidence="3 4" key="1">
    <citation type="submission" date="2018-05" db="EMBL/GenBank/DDBJ databases">
        <title>Genomic Encyclopedia of Type Strains, Phase IV (KMG-IV): sequencing the most valuable type-strain genomes for metagenomic binning, comparative biology and taxonomic classification.</title>
        <authorList>
            <person name="Goeker M."/>
        </authorList>
    </citation>
    <scope>NUCLEOTIDE SEQUENCE [LARGE SCALE GENOMIC DNA]</scope>
    <source>
        <strain evidence="3 4">DSM 19792</strain>
    </source>
</reference>